<proteinExistence type="predicted"/>
<keyword evidence="2" id="KW-1185">Reference proteome</keyword>
<evidence type="ECO:0000313" key="2">
    <source>
        <dbReference type="Proteomes" id="UP000199691"/>
    </source>
</evidence>
<dbReference type="RefSeq" id="WP_143023092.1">
    <property type="nucleotide sequence ID" value="NZ_FNIX01000040.1"/>
</dbReference>
<protein>
    <submittedName>
        <fullName evidence="1">Uncharacterized protein</fullName>
    </submittedName>
</protein>
<dbReference type="AlphaFoldDB" id="A0A1H0X6B7"/>
<organism evidence="1 2">
    <name type="scientific">Lentzea jiangxiensis</name>
    <dbReference type="NCBI Taxonomy" id="641025"/>
    <lineage>
        <taxon>Bacteria</taxon>
        <taxon>Bacillati</taxon>
        <taxon>Actinomycetota</taxon>
        <taxon>Actinomycetes</taxon>
        <taxon>Pseudonocardiales</taxon>
        <taxon>Pseudonocardiaceae</taxon>
        <taxon>Lentzea</taxon>
    </lineage>
</organism>
<accession>A0A1H0X6B7</accession>
<name>A0A1H0X6B7_9PSEU</name>
<dbReference type="OrthoDB" id="9951564at2"/>
<gene>
    <name evidence="1" type="ORF">SAMN05421507_14020</name>
</gene>
<dbReference type="EMBL" id="FNIX01000040">
    <property type="protein sequence ID" value="SDP98504.1"/>
    <property type="molecule type" value="Genomic_DNA"/>
</dbReference>
<dbReference type="Proteomes" id="UP000199691">
    <property type="component" value="Unassembled WGS sequence"/>
</dbReference>
<reference evidence="2" key="1">
    <citation type="submission" date="2016-10" db="EMBL/GenBank/DDBJ databases">
        <authorList>
            <person name="Varghese N."/>
            <person name="Submissions S."/>
        </authorList>
    </citation>
    <scope>NUCLEOTIDE SEQUENCE [LARGE SCALE GENOMIC DNA]</scope>
    <source>
        <strain evidence="2">CGMCC 4.6609</strain>
    </source>
</reference>
<evidence type="ECO:0000313" key="1">
    <source>
        <dbReference type="EMBL" id="SDP98504.1"/>
    </source>
</evidence>
<sequence>MSHDRLAAQINLARLNAEHAGRRHAELCIAAASLPIRAHYPSAAALIVGVDDWAVQQRGARLLAVIGPRGTLLWLFDLEDPDEINAVTSPPDMPASAPGPGNSADACWEQLRAEAEDLLSRALRHASPALLQWQPEDDDDGEAGADAFKVELPASLAVPNRQAAAEDTVYTDDQAVRQPCALEASTSLDQYLVQCTTHRVEDTVDAADNETALRRFHCDRGRRWTFLVHRTIDKTDEGLRQLTLTELAAEIRFWLHEDHDRGRKLGTTARQVLSIRRYLTRSCMHALLDVNIIQLSASIALVWVADMDCPVRPPLGLAGEDAHAADGVTYLYAVMDLADSTIAANTSC</sequence>